<accession>A0A0D5ZKA8</accession>
<evidence type="ECO:0000313" key="2">
    <source>
        <dbReference type="EMBL" id="AKA50080.1"/>
    </source>
</evidence>
<name>A0A0D5ZKA8_9BACT</name>
<protein>
    <submittedName>
        <fullName evidence="2">Uncharacterized protein</fullName>
    </submittedName>
</protein>
<evidence type="ECO:0000256" key="1">
    <source>
        <dbReference type="SAM" id="Phobius"/>
    </source>
</evidence>
<dbReference type="AlphaFoldDB" id="A0A0D5ZKA8"/>
<sequence>MLRLNLKFFGIPTLIFSLLEVIFGVIFLTQLPNPNPLFLLLAIMVFIFKIIILFILIFTFYQRNIQNFTLFLLSLIVVPILGSIYGMFFIPYLLYISKNDK</sequence>
<dbReference type="Proteomes" id="UP000032722">
    <property type="component" value="Chromosome"/>
</dbReference>
<organism evidence="3">
    <name type="scientific">Mycoplasmopsis gallinacea</name>
    <dbReference type="NCBI Taxonomy" id="29556"/>
    <lineage>
        <taxon>Bacteria</taxon>
        <taxon>Bacillati</taxon>
        <taxon>Mycoplasmatota</taxon>
        <taxon>Mycoplasmoidales</taxon>
        <taxon>Metamycoplasmataceae</taxon>
        <taxon>Mycoplasmopsis</taxon>
    </lineage>
</organism>
<proteinExistence type="predicted"/>
<keyword evidence="1" id="KW-1133">Transmembrane helix</keyword>
<dbReference type="EMBL" id="CP011021">
    <property type="protein sequence ID" value="AKA50080.1"/>
    <property type="molecule type" value="Genomic_DNA"/>
</dbReference>
<keyword evidence="1" id="KW-0472">Membrane</keyword>
<dbReference type="HOGENOM" id="CLU_2288434_0_0_14"/>
<feature type="transmembrane region" description="Helical" evidence="1">
    <location>
        <begin position="37"/>
        <end position="61"/>
    </location>
</feature>
<dbReference type="PATRIC" id="fig|29556.3.peg.472"/>
<feature type="transmembrane region" description="Helical" evidence="1">
    <location>
        <begin position="68"/>
        <end position="95"/>
    </location>
</feature>
<reference evidence="2 3" key="1">
    <citation type="journal article" date="2015" name="Genome Announc.">
        <title>Complete Genome Sequence of Mycoplasma meleagridis, a Possible Emerging Pathogen in Chickens.</title>
        <authorList>
            <person name="Abolnik C."/>
        </authorList>
    </citation>
    <scope>NUCLEOTIDE SEQUENCE [LARGE SCALE GENOMIC DNA]</scope>
    <source>
        <strain evidence="2 3">B2096 8B</strain>
    </source>
</reference>
<gene>
    <name evidence="2" type="ORF">VO56_02400</name>
</gene>
<keyword evidence="1" id="KW-0812">Transmembrane</keyword>
<dbReference type="KEGG" id="mgb:VO56_02400"/>
<evidence type="ECO:0000313" key="3">
    <source>
        <dbReference type="Proteomes" id="UP000032722"/>
    </source>
</evidence>
<feature type="transmembrane region" description="Helical" evidence="1">
    <location>
        <begin position="9"/>
        <end position="31"/>
    </location>
</feature>